<dbReference type="GO" id="GO:0006281">
    <property type="term" value="P:DNA repair"/>
    <property type="evidence" value="ECO:0007669"/>
    <property type="project" value="UniProtKB-KW"/>
</dbReference>
<dbReference type="GO" id="GO:0006260">
    <property type="term" value="P:DNA replication"/>
    <property type="evidence" value="ECO:0007669"/>
    <property type="project" value="UniProtKB-KW"/>
</dbReference>
<evidence type="ECO:0000313" key="7">
    <source>
        <dbReference type="EMBL" id="QFG06667.1"/>
    </source>
</evidence>
<name>A0A5J6T7M7_9CAUD</name>
<protein>
    <submittedName>
        <fullName evidence="7">Putative DNA ligase</fullName>
    </submittedName>
</protein>
<organism evidence="7 8">
    <name type="scientific">Proteus phage Myduc</name>
    <dbReference type="NCBI Taxonomy" id="2650874"/>
    <lineage>
        <taxon>Viruses</taxon>
        <taxon>Duplodnaviria</taxon>
        <taxon>Heunggongvirae</taxon>
        <taxon>Uroviricota</taxon>
        <taxon>Caudoviricetes</taxon>
        <taxon>Chaseviridae</taxon>
        <taxon>Cleopatravirinae</taxon>
        <taxon>Myducvirus</taxon>
        <taxon>Myducvirus myduc</taxon>
    </lineage>
</organism>
<evidence type="ECO:0000256" key="1">
    <source>
        <dbReference type="ARBA" id="ARBA00007572"/>
    </source>
</evidence>
<gene>
    <name evidence="7" type="ORF">CPT_Myduc_045</name>
</gene>
<dbReference type="Gene3D" id="2.40.50.140">
    <property type="entry name" value="Nucleic acid-binding proteins"/>
    <property type="match status" value="1"/>
</dbReference>
<proteinExistence type="inferred from homology"/>
<feature type="domain" description="DNA ligase OB-like" evidence="6">
    <location>
        <begin position="171"/>
        <end position="245"/>
    </location>
</feature>
<comment type="similarity">
    <text evidence="1">Belongs to the ATP-dependent DNA ligase family.</text>
</comment>
<dbReference type="InterPro" id="IPR012340">
    <property type="entry name" value="NA-bd_OB-fold"/>
</dbReference>
<evidence type="ECO:0000256" key="4">
    <source>
        <dbReference type="ARBA" id="ARBA00022763"/>
    </source>
</evidence>
<dbReference type="PANTHER" id="PTHR47810">
    <property type="entry name" value="DNA LIGASE"/>
    <property type="match status" value="1"/>
</dbReference>
<evidence type="ECO:0000313" key="8">
    <source>
        <dbReference type="Proteomes" id="UP000327513"/>
    </source>
</evidence>
<dbReference type="GO" id="GO:0016874">
    <property type="term" value="F:ligase activity"/>
    <property type="evidence" value="ECO:0007669"/>
    <property type="project" value="UniProtKB-KW"/>
</dbReference>
<dbReference type="InterPro" id="IPR029319">
    <property type="entry name" value="DNA_ligase_OB"/>
</dbReference>
<keyword evidence="2 7" id="KW-0436">Ligase</keyword>
<dbReference type="Pfam" id="PF14743">
    <property type="entry name" value="DNA_ligase_OB_2"/>
    <property type="match status" value="1"/>
</dbReference>
<dbReference type="InterPro" id="IPR050326">
    <property type="entry name" value="NAD_dep_DNA_ligaseB"/>
</dbReference>
<keyword evidence="8" id="KW-1185">Reference proteome</keyword>
<accession>A0A5J6T7M7</accession>
<evidence type="ECO:0000256" key="2">
    <source>
        <dbReference type="ARBA" id="ARBA00022598"/>
    </source>
</evidence>
<dbReference type="SUPFAM" id="SSF50249">
    <property type="entry name" value="Nucleic acid-binding proteins"/>
    <property type="match status" value="1"/>
</dbReference>
<reference evidence="8" key="1">
    <citation type="submission" date="2019-06" db="EMBL/GenBank/DDBJ databases">
        <title>Complete genome of Proteus mirabilis phage Myduc.</title>
        <authorList>
            <person name="Tran J.S."/>
            <person name="Lessor L."/>
            <person name="O'Leary C."/>
            <person name="Bonasera R.M."/>
            <person name="Liu M."/>
        </authorList>
    </citation>
    <scope>NUCLEOTIDE SEQUENCE [LARGE SCALE GENOMIC DNA]</scope>
</reference>
<evidence type="ECO:0000256" key="5">
    <source>
        <dbReference type="ARBA" id="ARBA00023204"/>
    </source>
</evidence>
<dbReference type="EMBL" id="MN098326">
    <property type="protein sequence ID" value="QFG06667.1"/>
    <property type="molecule type" value="Genomic_DNA"/>
</dbReference>
<keyword evidence="4" id="KW-0227">DNA damage</keyword>
<evidence type="ECO:0000256" key="3">
    <source>
        <dbReference type="ARBA" id="ARBA00022705"/>
    </source>
</evidence>
<dbReference type="SUPFAM" id="SSF56091">
    <property type="entry name" value="DNA ligase/mRNA capping enzyme, catalytic domain"/>
    <property type="match status" value="1"/>
</dbReference>
<sequence>MSRKTLADGTAYIKAHAHDYEDPTKQIIGVCHIYIKIDGVRVFKNKDGKCWSRASKPIPHCDHLEFKDAEIFRNNWNETFSILGSGSNNPPAVPLTQENVYELSDGAVDERLYIGWAKNPSNENLKNLMLKQLKLGHEGLVVRSKDKKGNILWWKIVPYKYADVKITGMKEGTGALKGMCGSIQTNYGSVGSFCDDCVPGLSGNVAIRKWLWQHRHELNGKIIQVKYREETDAGKFRFPSLVRLRTDKNEESLD</sequence>
<dbReference type="Proteomes" id="UP000327513">
    <property type="component" value="Segment"/>
</dbReference>
<keyword evidence="5" id="KW-0234">DNA repair</keyword>
<evidence type="ECO:0000259" key="6">
    <source>
        <dbReference type="Pfam" id="PF14743"/>
    </source>
</evidence>
<dbReference type="PANTHER" id="PTHR47810:SF1">
    <property type="entry name" value="DNA LIGASE B"/>
    <property type="match status" value="1"/>
</dbReference>
<keyword evidence="3" id="KW-0235">DNA replication</keyword>